<comment type="caution">
    <text evidence="2">The sequence shown here is derived from an EMBL/GenBank/DDBJ whole genome shotgun (WGS) entry which is preliminary data.</text>
</comment>
<gene>
    <name evidence="2" type="ORF">FRX48_06963</name>
</gene>
<dbReference type="Proteomes" id="UP000324767">
    <property type="component" value="Unassembled WGS sequence"/>
</dbReference>
<reference evidence="2 3" key="1">
    <citation type="submission" date="2019-09" db="EMBL/GenBank/DDBJ databases">
        <title>The hologenome of the rock-dwelling lichen Lasallia pustulata.</title>
        <authorList>
            <person name="Greshake Tzovaras B."/>
            <person name="Segers F."/>
            <person name="Bicker A."/>
            <person name="Dal Grande F."/>
            <person name="Otte J."/>
            <person name="Hankeln T."/>
            <person name="Schmitt I."/>
            <person name="Ebersberger I."/>
        </authorList>
    </citation>
    <scope>NUCLEOTIDE SEQUENCE [LARGE SCALE GENOMIC DNA]</scope>
    <source>
        <strain evidence="2">A1-1</strain>
    </source>
</reference>
<name>A0A5M8PK59_9LECA</name>
<accession>A0A5M8PK59</accession>
<dbReference type="AlphaFoldDB" id="A0A5M8PK59"/>
<evidence type="ECO:0000313" key="2">
    <source>
        <dbReference type="EMBL" id="KAA6409410.1"/>
    </source>
</evidence>
<evidence type="ECO:0000313" key="3">
    <source>
        <dbReference type="Proteomes" id="UP000324767"/>
    </source>
</evidence>
<feature type="region of interest" description="Disordered" evidence="1">
    <location>
        <begin position="331"/>
        <end position="353"/>
    </location>
</feature>
<proteinExistence type="predicted"/>
<sequence>MAYGNAKEWLSMLESHVGVEVGYEFSKVYFIPTGAEISVRTVFGSGEGMGWRVYGLLGFRRMTRMNASSYSDHIPPVTAINFKNIFKPSNMGVSYSTAKWLAPASFLIDFAAQQYGMLSSPNMKDIHDANLSFFSPNPYFIGGFFFPQQLFQLAWLYRLYKLDPRKPAERNELDQIVDFVPYYSIGNLCIATWMIFWNTERLDISNIFVTINTLTQLYYLAAKIRPMNTNSTSSILTHVVSKTFAGIGVLDLLHNTSAAFFKGAAPSMAVKVLTGLGFGAASAMSDWIFGGCLVYDLVALAVGQSGSWRTLLGAYAVGSAAIVGAKNAARPPYNRGDDSSYKPTATEEIQDQV</sequence>
<dbReference type="EMBL" id="VXIT01000011">
    <property type="protein sequence ID" value="KAA6409410.1"/>
    <property type="molecule type" value="Genomic_DNA"/>
</dbReference>
<evidence type="ECO:0000256" key="1">
    <source>
        <dbReference type="SAM" id="MobiDB-lite"/>
    </source>
</evidence>
<protein>
    <submittedName>
        <fullName evidence="2">Uncharacterized protein</fullName>
    </submittedName>
</protein>
<organism evidence="2 3">
    <name type="scientific">Lasallia pustulata</name>
    <dbReference type="NCBI Taxonomy" id="136370"/>
    <lineage>
        <taxon>Eukaryota</taxon>
        <taxon>Fungi</taxon>
        <taxon>Dikarya</taxon>
        <taxon>Ascomycota</taxon>
        <taxon>Pezizomycotina</taxon>
        <taxon>Lecanoromycetes</taxon>
        <taxon>OSLEUM clade</taxon>
        <taxon>Umbilicariomycetidae</taxon>
        <taxon>Umbilicariales</taxon>
        <taxon>Umbilicariaceae</taxon>
        <taxon>Lasallia</taxon>
    </lineage>
</organism>
<dbReference type="OrthoDB" id="2332199at2759"/>